<organism evidence="2 3">
    <name type="scientific">Candidatus Uhrbacteria bacterium GW2011_GWF2_39_13</name>
    <dbReference type="NCBI Taxonomy" id="1618995"/>
    <lineage>
        <taxon>Bacteria</taxon>
        <taxon>Candidatus Uhriibacteriota</taxon>
    </lineage>
</organism>
<dbReference type="Gene3D" id="3.30.420.10">
    <property type="entry name" value="Ribonuclease H-like superfamily/Ribonuclease H"/>
    <property type="match status" value="1"/>
</dbReference>
<feature type="domain" description="Tc1-like transposase DDE" evidence="1">
    <location>
        <begin position="59"/>
        <end position="116"/>
    </location>
</feature>
<dbReference type="AlphaFoldDB" id="A0A0G0MSW4"/>
<evidence type="ECO:0000259" key="1">
    <source>
        <dbReference type="Pfam" id="PF13358"/>
    </source>
</evidence>
<evidence type="ECO:0000313" key="2">
    <source>
        <dbReference type="EMBL" id="KKR03521.1"/>
    </source>
</evidence>
<name>A0A0G0MSW4_9BACT</name>
<reference evidence="2 3" key="1">
    <citation type="journal article" date="2015" name="Nature">
        <title>rRNA introns, odd ribosomes, and small enigmatic genomes across a large radiation of phyla.</title>
        <authorList>
            <person name="Brown C.T."/>
            <person name="Hug L.A."/>
            <person name="Thomas B.C."/>
            <person name="Sharon I."/>
            <person name="Castelle C.J."/>
            <person name="Singh A."/>
            <person name="Wilkins M.J."/>
            <person name="Williams K.H."/>
            <person name="Banfield J.F."/>
        </authorList>
    </citation>
    <scope>NUCLEOTIDE SEQUENCE [LARGE SCALE GENOMIC DNA]</scope>
</reference>
<accession>A0A0G0MSW4</accession>
<dbReference type="GO" id="GO:0003676">
    <property type="term" value="F:nucleic acid binding"/>
    <property type="evidence" value="ECO:0007669"/>
    <property type="project" value="InterPro"/>
</dbReference>
<dbReference type="InterPro" id="IPR036397">
    <property type="entry name" value="RNaseH_sf"/>
</dbReference>
<dbReference type="InterPro" id="IPR038717">
    <property type="entry name" value="Tc1-like_DDE_dom"/>
</dbReference>
<dbReference type="Proteomes" id="UP000033935">
    <property type="component" value="Unassembled WGS sequence"/>
</dbReference>
<gene>
    <name evidence="2" type="ORF">UT30_C0027G0005</name>
</gene>
<dbReference type="Pfam" id="PF13358">
    <property type="entry name" value="DDE_3"/>
    <property type="match status" value="1"/>
</dbReference>
<protein>
    <submittedName>
        <fullName evidence="2">Transposase, IS630 family</fullName>
    </submittedName>
</protein>
<dbReference type="EMBL" id="LBWG01000027">
    <property type="protein sequence ID" value="KKR03521.1"/>
    <property type="molecule type" value="Genomic_DNA"/>
</dbReference>
<comment type="caution">
    <text evidence="2">The sequence shown here is derived from an EMBL/GenBank/DDBJ whole genome shotgun (WGS) entry which is preliminary data.</text>
</comment>
<sequence length="152" mass="17775">MIKVLKKAVSIIDIIASNGKISFSDSQKSSELNKFTLSHILTTLKNSGYNELPRGRAHEVDNVKYQRYELVKEYAGTIGIELLFLPTYSPNLIERLWKYLKKKCLYSKYYEKFKDFKQAIIDCLEKQTMEVLQELETLLTCEFQSFKNVELN</sequence>
<proteinExistence type="predicted"/>
<evidence type="ECO:0000313" key="3">
    <source>
        <dbReference type="Proteomes" id="UP000033935"/>
    </source>
</evidence>